<keyword evidence="10" id="KW-1185">Reference proteome</keyword>
<feature type="domain" description="FF" evidence="8">
    <location>
        <begin position="218"/>
        <end position="274"/>
    </location>
</feature>
<feature type="region of interest" description="Disordered" evidence="6">
    <location>
        <begin position="559"/>
        <end position="614"/>
    </location>
</feature>
<dbReference type="Pfam" id="PF01846">
    <property type="entry name" value="FF"/>
    <property type="match status" value="3"/>
</dbReference>
<evidence type="ECO:0000313" key="10">
    <source>
        <dbReference type="Proteomes" id="UP000012174"/>
    </source>
</evidence>
<dbReference type="SMART" id="SM00441">
    <property type="entry name" value="FF"/>
    <property type="match status" value="5"/>
</dbReference>
<dbReference type="CDD" id="cd00201">
    <property type="entry name" value="WW"/>
    <property type="match status" value="2"/>
</dbReference>
<evidence type="ECO:0000256" key="2">
    <source>
        <dbReference type="ARBA" id="ARBA00022664"/>
    </source>
</evidence>
<dbReference type="SMART" id="SM00456">
    <property type="entry name" value="WW"/>
    <property type="match status" value="2"/>
</dbReference>
<feature type="compositionally biased region" description="Basic and acidic residues" evidence="6">
    <location>
        <begin position="808"/>
        <end position="825"/>
    </location>
</feature>
<dbReference type="SUPFAM" id="SSF51045">
    <property type="entry name" value="WW domain"/>
    <property type="match status" value="2"/>
</dbReference>
<dbReference type="Gene3D" id="1.10.10.440">
    <property type="entry name" value="FF domain"/>
    <property type="match status" value="5"/>
</dbReference>
<dbReference type="AlphaFoldDB" id="M7SHL8"/>
<dbReference type="KEGG" id="ela:UCREL1_9441"/>
<feature type="compositionally biased region" description="Basic and acidic residues" evidence="6">
    <location>
        <begin position="575"/>
        <end position="614"/>
    </location>
</feature>
<dbReference type="STRING" id="1287681.M7SHL8"/>
<dbReference type="FunFam" id="1.10.10.440:FF:000033">
    <property type="entry name" value="Formin binding protein (FNB3)"/>
    <property type="match status" value="1"/>
</dbReference>
<dbReference type="InterPro" id="IPR036517">
    <property type="entry name" value="FF_domain_sf"/>
</dbReference>
<evidence type="ECO:0000256" key="4">
    <source>
        <dbReference type="ARBA" id="ARBA00023187"/>
    </source>
</evidence>
<reference evidence="10" key="1">
    <citation type="journal article" date="2013" name="Genome Announc.">
        <title>Draft genome sequence of the grapevine dieback fungus Eutypa lata UCR-EL1.</title>
        <authorList>
            <person name="Blanco-Ulate B."/>
            <person name="Rolshausen P.E."/>
            <person name="Cantu D."/>
        </authorList>
    </citation>
    <scope>NUCLEOTIDE SEQUENCE [LARGE SCALE GENOMIC DNA]</scope>
    <source>
        <strain evidence="10">UCR-EL1</strain>
    </source>
</reference>
<dbReference type="Gene3D" id="2.20.70.10">
    <property type="match status" value="2"/>
</dbReference>
<organism evidence="9 10">
    <name type="scientific">Eutypa lata (strain UCR-EL1)</name>
    <name type="common">Grapevine dieback disease fungus</name>
    <name type="synonym">Eutypa armeniacae</name>
    <dbReference type="NCBI Taxonomy" id="1287681"/>
    <lineage>
        <taxon>Eukaryota</taxon>
        <taxon>Fungi</taxon>
        <taxon>Dikarya</taxon>
        <taxon>Ascomycota</taxon>
        <taxon>Pezizomycotina</taxon>
        <taxon>Sordariomycetes</taxon>
        <taxon>Xylariomycetidae</taxon>
        <taxon>Xylariales</taxon>
        <taxon>Diatrypaceae</taxon>
        <taxon>Eutypa</taxon>
    </lineage>
</organism>
<sequence>MNGVNGHYGQPNPWQEYKSQDGRVYYYNSITKVTQWTKPEDLMSPAERALANQPWKEYTAEGGRKYWYNTESKQSSWEMPDAYRKALGQDSIPSTPAPHTPYNSGGGGYQDSRYDHRDQREVFPESRQLTYGNDPRVQNFVSASIEPEYATPEEAHAAFTKLLRRSGVQPDWTWDQAMRATIKDPQYRSIKDPKDRKDAFEQYCHDMIIQDKEKAKERLGKLRADFATMLKSHPEIKHYTRWKTARPIIERETIFRSTNNEDERRQLFEDYIAELKKMHVETQANLRKSAMDGLLELLPKLELEPYTRWSEAQNILKATAPFQNEEKYKTLTSFDILTAFQNHIKALERSFNETRQRQKNKKLRIERKNRDGFVDLLQDLRKAGTIKAGTKWKQILPLIENDERFKAICGQGGSTPLDLFWDVVEEEERALRGTRNDILDVMDDNRFEFTPKTTFDEFSTALKNDRRTANIDRDILTLIFERLQERKSKRSDEDKHTERQQRRAIDELRSHIKHLEPPLQADDTWEKIRPRLVRAPEFQAVNSEEARRGAFEKVLRRVKDREEEDRDRHNRRRERSPVDRGTYRDRERGDRSHRSERVRPSRHSRSPEPDAYEADRRKAIAEREKNHLTSGTVREIGSVREIEAAATETGSANGIEIVVTTIVNGTVIANANVPVTATESIAPDHGVMMLRAITIERDGTAKKSVRGSTAAESKEGLSRSSPTATSVRRRHGVAGPKMRMIAAILGIQRLKRERTPRERSPHHRDGRHKTRTPPVAAAAPTVAATAAPSAPAPTPAPAAAAAAAAPQQKEKEHPQPKPSAKEDPGLHSGSEEGEIEED</sequence>
<dbReference type="Pfam" id="PF00397">
    <property type="entry name" value="WW"/>
    <property type="match status" value="2"/>
</dbReference>
<dbReference type="InterPro" id="IPR039726">
    <property type="entry name" value="Prp40-like"/>
</dbReference>
<feature type="domain" description="FF" evidence="8">
    <location>
        <begin position="149"/>
        <end position="206"/>
    </location>
</feature>
<evidence type="ECO:0000256" key="5">
    <source>
        <dbReference type="ARBA" id="ARBA00023242"/>
    </source>
</evidence>
<dbReference type="Proteomes" id="UP000012174">
    <property type="component" value="Unassembled WGS sequence"/>
</dbReference>
<keyword evidence="3" id="KW-0677">Repeat</keyword>
<feature type="region of interest" description="Disordered" evidence="6">
    <location>
        <begin position="88"/>
        <end position="110"/>
    </location>
</feature>
<protein>
    <submittedName>
        <fullName evidence="9">Putative pre-mrna-processing protein prp40 protein</fullName>
    </submittedName>
</protein>
<feature type="region of interest" description="Disordered" evidence="6">
    <location>
        <begin position="487"/>
        <end position="521"/>
    </location>
</feature>
<comment type="subcellular location">
    <subcellularLocation>
        <location evidence="1">Nucleus</location>
    </subcellularLocation>
</comment>
<feature type="compositionally biased region" description="Low complexity" evidence="6">
    <location>
        <begin position="772"/>
        <end position="789"/>
    </location>
</feature>
<dbReference type="PROSITE" id="PS01159">
    <property type="entry name" value="WW_DOMAIN_1"/>
    <property type="match status" value="2"/>
</dbReference>
<evidence type="ECO:0000256" key="1">
    <source>
        <dbReference type="ARBA" id="ARBA00004123"/>
    </source>
</evidence>
<accession>M7SHL8</accession>
<gene>
    <name evidence="9" type="ORF">UCREL1_9441</name>
</gene>
<dbReference type="PANTHER" id="PTHR11864:SF0">
    <property type="entry name" value="PRP40 PRE-MRNA PROCESSING FACTOR 40 HOMOLOG A (YEAST)"/>
    <property type="match status" value="1"/>
</dbReference>
<evidence type="ECO:0000256" key="6">
    <source>
        <dbReference type="SAM" id="MobiDB-lite"/>
    </source>
</evidence>
<dbReference type="PROSITE" id="PS51676">
    <property type="entry name" value="FF"/>
    <property type="match status" value="3"/>
</dbReference>
<evidence type="ECO:0000259" key="8">
    <source>
        <dbReference type="PROSITE" id="PS51676"/>
    </source>
</evidence>
<evidence type="ECO:0000259" key="7">
    <source>
        <dbReference type="PROSITE" id="PS50020"/>
    </source>
</evidence>
<dbReference type="EMBL" id="KB707198">
    <property type="protein sequence ID" value="EMR63612.1"/>
    <property type="molecule type" value="Genomic_DNA"/>
</dbReference>
<dbReference type="GO" id="GO:0045292">
    <property type="term" value="P:mRNA cis splicing, via spliceosome"/>
    <property type="evidence" value="ECO:0007669"/>
    <property type="project" value="InterPro"/>
</dbReference>
<dbReference type="SUPFAM" id="SSF81698">
    <property type="entry name" value="FF domain"/>
    <property type="match status" value="5"/>
</dbReference>
<feature type="compositionally biased region" description="Basic residues" evidence="6">
    <location>
        <begin position="760"/>
        <end position="771"/>
    </location>
</feature>
<dbReference type="PROSITE" id="PS50020">
    <property type="entry name" value="WW_DOMAIN_2"/>
    <property type="match status" value="2"/>
</dbReference>
<evidence type="ECO:0000256" key="3">
    <source>
        <dbReference type="ARBA" id="ARBA00022737"/>
    </source>
</evidence>
<feature type="domain" description="WW" evidence="7">
    <location>
        <begin position="54"/>
        <end position="82"/>
    </location>
</feature>
<keyword evidence="4" id="KW-0508">mRNA splicing</keyword>
<dbReference type="InterPro" id="IPR036020">
    <property type="entry name" value="WW_dom_sf"/>
</dbReference>
<dbReference type="HOGENOM" id="CLU_005825_1_0_1"/>
<dbReference type="Pfam" id="PF25432">
    <property type="entry name" value="FF_PRPF40A"/>
    <property type="match status" value="1"/>
</dbReference>
<dbReference type="PANTHER" id="PTHR11864">
    <property type="entry name" value="PRE-MRNA-PROCESSING PROTEIN PRP40"/>
    <property type="match status" value="1"/>
</dbReference>
<dbReference type="GO" id="GO:0071004">
    <property type="term" value="C:U2-type prespliceosome"/>
    <property type="evidence" value="ECO:0007669"/>
    <property type="project" value="TreeGrafter"/>
</dbReference>
<dbReference type="OMA" id="RDEIFQD"/>
<feature type="domain" description="FF" evidence="8">
    <location>
        <begin position="364"/>
        <end position="426"/>
    </location>
</feature>
<name>M7SHL8_EUTLA</name>
<keyword evidence="5" id="KW-0539">Nucleus</keyword>
<feature type="compositionally biased region" description="Basic and acidic residues" evidence="6">
    <location>
        <begin position="487"/>
        <end position="516"/>
    </location>
</feature>
<dbReference type="FunFam" id="1.10.10.440:FF:000027">
    <property type="entry name" value="Formin binding protein (FNB3)"/>
    <property type="match status" value="1"/>
</dbReference>
<feature type="compositionally biased region" description="Low complexity" evidence="6">
    <location>
        <begin position="797"/>
        <end position="806"/>
    </location>
</feature>
<feature type="region of interest" description="Disordered" evidence="6">
    <location>
        <begin position="699"/>
        <end position="838"/>
    </location>
</feature>
<dbReference type="GO" id="GO:0005685">
    <property type="term" value="C:U1 snRNP"/>
    <property type="evidence" value="ECO:0007669"/>
    <property type="project" value="TreeGrafter"/>
</dbReference>
<evidence type="ECO:0000313" key="9">
    <source>
        <dbReference type="EMBL" id="EMR63612.1"/>
    </source>
</evidence>
<keyword evidence="2" id="KW-0507">mRNA processing</keyword>
<dbReference type="InterPro" id="IPR001202">
    <property type="entry name" value="WW_dom"/>
</dbReference>
<proteinExistence type="predicted"/>
<dbReference type="eggNOG" id="KOG0152">
    <property type="taxonomic scope" value="Eukaryota"/>
</dbReference>
<dbReference type="FunFam" id="1.10.10.440:FF:000013">
    <property type="entry name" value="pre-mRNA-processing protein 40A isoform X1"/>
    <property type="match status" value="1"/>
</dbReference>
<dbReference type="InterPro" id="IPR002713">
    <property type="entry name" value="FF_domain"/>
</dbReference>
<feature type="domain" description="WW" evidence="7">
    <location>
        <begin position="8"/>
        <end position="41"/>
    </location>
</feature>
<dbReference type="OrthoDB" id="187617at2759"/>
<dbReference type="GO" id="GO:0003723">
    <property type="term" value="F:RNA binding"/>
    <property type="evidence" value="ECO:0007669"/>
    <property type="project" value="TreeGrafter"/>
</dbReference>